<dbReference type="EMBL" id="JAEPRD010000184">
    <property type="protein sequence ID" value="KAG2194894.1"/>
    <property type="molecule type" value="Genomic_DNA"/>
</dbReference>
<dbReference type="InterPro" id="IPR000073">
    <property type="entry name" value="AB_hydrolase_1"/>
</dbReference>
<sequence>MSLSTVTDSGYATVAKEREPPGVKLYYELHGNGPEHVVLIMGLNASCLAWERQTKYLAETGKYTVLIFENRGMGLSDAPGGLYTTSQMAQDVIDLLDHVGWKDKVHLDGVSMGGMIALELASTWPERIASLVLTSTTSGRQVPPWKAISTLSRLMFVRDPKLKVGHALTLIYPPEWLLSKPEEEDLQHYETNRDMSTALFLARIERSRPQTLGGNIGQTAACLRHYVSDQRLLKIKEAGIPVLVMTGTWDNLVNPKNSHHLAQVLDCQLEIFEGSGHGLPGEQAVRYNKYLDEHFSKAALKKAAV</sequence>
<name>A0A8H7QLK1_9FUNG</name>
<feature type="domain" description="AB hydrolase-1" evidence="1">
    <location>
        <begin position="36"/>
        <end position="278"/>
    </location>
</feature>
<dbReference type="Pfam" id="PF00561">
    <property type="entry name" value="Abhydrolase_1"/>
    <property type="match status" value="1"/>
</dbReference>
<dbReference type="PANTHER" id="PTHR43433:SF5">
    <property type="entry name" value="AB HYDROLASE-1 DOMAIN-CONTAINING PROTEIN"/>
    <property type="match status" value="1"/>
</dbReference>
<dbReference type="InterPro" id="IPR029058">
    <property type="entry name" value="AB_hydrolase_fold"/>
</dbReference>
<keyword evidence="3" id="KW-1185">Reference proteome</keyword>
<dbReference type="PRINTS" id="PR00111">
    <property type="entry name" value="ABHYDROLASE"/>
</dbReference>
<evidence type="ECO:0000313" key="2">
    <source>
        <dbReference type="EMBL" id="KAG2194894.1"/>
    </source>
</evidence>
<evidence type="ECO:0000259" key="1">
    <source>
        <dbReference type="Pfam" id="PF00561"/>
    </source>
</evidence>
<dbReference type="OrthoDB" id="19657at2759"/>
<dbReference type="Gene3D" id="3.40.50.1820">
    <property type="entry name" value="alpha/beta hydrolase"/>
    <property type="match status" value="1"/>
</dbReference>
<proteinExistence type="predicted"/>
<organism evidence="2 3">
    <name type="scientific">Mucor saturninus</name>
    <dbReference type="NCBI Taxonomy" id="64648"/>
    <lineage>
        <taxon>Eukaryota</taxon>
        <taxon>Fungi</taxon>
        <taxon>Fungi incertae sedis</taxon>
        <taxon>Mucoromycota</taxon>
        <taxon>Mucoromycotina</taxon>
        <taxon>Mucoromycetes</taxon>
        <taxon>Mucorales</taxon>
        <taxon>Mucorineae</taxon>
        <taxon>Mucoraceae</taxon>
        <taxon>Mucor</taxon>
    </lineage>
</organism>
<protein>
    <recommendedName>
        <fullName evidence="1">AB hydrolase-1 domain-containing protein</fullName>
    </recommendedName>
</protein>
<dbReference type="InterPro" id="IPR050471">
    <property type="entry name" value="AB_hydrolase"/>
</dbReference>
<evidence type="ECO:0000313" key="3">
    <source>
        <dbReference type="Proteomes" id="UP000603453"/>
    </source>
</evidence>
<accession>A0A8H7QLK1</accession>
<gene>
    <name evidence="2" type="ORF">INT47_010636</name>
</gene>
<dbReference type="SUPFAM" id="SSF53474">
    <property type="entry name" value="alpha/beta-Hydrolases"/>
    <property type="match status" value="1"/>
</dbReference>
<reference evidence="2" key="1">
    <citation type="submission" date="2020-12" db="EMBL/GenBank/DDBJ databases">
        <title>Metabolic potential, ecology and presence of endohyphal bacteria is reflected in genomic diversity of Mucoromycotina.</title>
        <authorList>
            <person name="Muszewska A."/>
            <person name="Okrasinska A."/>
            <person name="Steczkiewicz K."/>
            <person name="Drgas O."/>
            <person name="Orlowska M."/>
            <person name="Perlinska-Lenart U."/>
            <person name="Aleksandrzak-Piekarczyk T."/>
            <person name="Szatraj K."/>
            <person name="Zielenkiewicz U."/>
            <person name="Pilsyk S."/>
            <person name="Malc E."/>
            <person name="Mieczkowski P."/>
            <person name="Kruszewska J.S."/>
            <person name="Biernat P."/>
            <person name="Pawlowska J."/>
        </authorList>
    </citation>
    <scope>NUCLEOTIDE SEQUENCE</scope>
    <source>
        <strain evidence="2">WA0000017839</strain>
    </source>
</reference>
<comment type="caution">
    <text evidence="2">The sequence shown here is derived from an EMBL/GenBank/DDBJ whole genome shotgun (WGS) entry which is preliminary data.</text>
</comment>
<dbReference type="AlphaFoldDB" id="A0A8H7QLK1"/>
<dbReference type="Proteomes" id="UP000603453">
    <property type="component" value="Unassembled WGS sequence"/>
</dbReference>
<dbReference type="PANTHER" id="PTHR43433">
    <property type="entry name" value="HYDROLASE, ALPHA/BETA FOLD FAMILY PROTEIN"/>
    <property type="match status" value="1"/>
</dbReference>